<dbReference type="PROSITE" id="PS51903">
    <property type="entry name" value="CLP_R"/>
    <property type="match status" value="1"/>
</dbReference>
<keyword evidence="3" id="KW-0547">Nucleotide-binding</keyword>
<keyword evidence="3" id="KW-0378">Hydrolase</keyword>
<dbReference type="EMBL" id="JANGAB010000289">
    <property type="protein sequence ID" value="MCQ4950804.1"/>
    <property type="molecule type" value="Genomic_DNA"/>
</dbReference>
<dbReference type="GO" id="GO:0008233">
    <property type="term" value="F:peptidase activity"/>
    <property type="evidence" value="ECO:0007669"/>
    <property type="project" value="UniProtKB-KW"/>
</dbReference>
<evidence type="ECO:0000313" key="3">
    <source>
        <dbReference type="EMBL" id="MCQ4950804.1"/>
    </source>
</evidence>
<gene>
    <name evidence="3" type="ORF">NE646_14310</name>
</gene>
<evidence type="ECO:0000256" key="1">
    <source>
        <dbReference type="PROSITE-ProRule" id="PRU01251"/>
    </source>
</evidence>
<dbReference type="Proteomes" id="UP001205063">
    <property type="component" value="Unassembled WGS sequence"/>
</dbReference>
<evidence type="ECO:0000259" key="2">
    <source>
        <dbReference type="PROSITE" id="PS51903"/>
    </source>
</evidence>
<dbReference type="GO" id="GO:0006508">
    <property type="term" value="P:proteolysis"/>
    <property type="evidence" value="ECO:0007669"/>
    <property type="project" value="UniProtKB-KW"/>
</dbReference>
<keyword evidence="3" id="KW-0067">ATP-binding</keyword>
<feature type="non-terminal residue" evidence="3">
    <location>
        <position position="99"/>
    </location>
</feature>
<dbReference type="AlphaFoldDB" id="A0AAW5KIR4"/>
<dbReference type="Gene3D" id="1.10.1780.10">
    <property type="entry name" value="Clp, N-terminal domain"/>
    <property type="match status" value="1"/>
</dbReference>
<dbReference type="InterPro" id="IPR036628">
    <property type="entry name" value="Clp_N_dom_sf"/>
</dbReference>
<organism evidence="3 4">
    <name type="scientific">Bittarella massiliensis</name>
    <name type="common">ex Durand et al. 2017</name>
    <dbReference type="NCBI Taxonomy" id="1720313"/>
    <lineage>
        <taxon>Bacteria</taxon>
        <taxon>Bacillati</taxon>
        <taxon>Bacillota</taxon>
        <taxon>Clostridia</taxon>
        <taxon>Eubacteriales</taxon>
        <taxon>Oscillospiraceae</taxon>
        <taxon>Bittarella (ex Durand et al. 2017)</taxon>
    </lineage>
</organism>
<name>A0AAW5KIR4_9FIRM</name>
<sequence length="99" mass="10482">MGHNYVGTEHLLLVLLSERDSVAVRLLEQCGVDIDRLYGECAESVSADGGEAVEPGAPKGGKGSTATLDNYGKDLTKAARDGLLDPVIGRDREIARVTQ</sequence>
<accession>A0AAW5KIR4</accession>
<dbReference type="SUPFAM" id="SSF81923">
    <property type="entry name" value="Double Clp-N motif"/>
    <property type="match status" value="1"/>
</dbReference>
<comment type="caution">
    <text evidence="3">The sequence shown here is derived from an EMBL/GenBank/DDBJ whole genome shotgun (WGS) entry which is preliminary data.</text>
</comment>
<dbReference type="InterPro" id="IPR004176">
    <property type="entry name" value="Clp_R_N"/>
</dbReference>
<proteinExistence type="predicted"/>
<protein>
    <submittedName>
        <fullName evidence="3">ATP-dependent Clp protease ATP-binding subunit ClpC</fullName>
    </submittedName>
</protein>
<evidence type="ECO:0000313" key="4">
    <source>
        <dbReference type="Proteomes" id="UP001205063"/>
    </source>
</evidence>
<reference evidence="3" key="1">
    <citation type="submission" date="2022-06" db="EMBL/GenBank/DDBJ databases">
        <title>Isolation of gut microbiota from human fecal samples.</title>
        <authorList>
            <person name="Pamer E.G."/>
            <person name="Barat B."/>
            <person name="Waligurski E."/>
            <person name="Medina S."/>
            <person name="Paddock L."/>
            <person name="Mostad J."/>
        </authorList>
    </citation>
    <scope>NUCLEOTIDE SEQUENCE</scope>
    <source>
        <strain evidence="3">DFI.7.96</strain>
    </source>
</reference>
<keyword evidence="1" id="KW-0677">Repeat</keyword>
<dbReference type="Pfam" id="PF02861">
    <property type="entry name" value="Clp_N"/>
    <property type="match status" value="1"/>
</dbReference>
<feature type="domain" description="Clp R" evidence="2">
    <location>
        <begin position="1"/>
        <end position="99"/>
    </location>
</feature>
<dbReference type="GO" id="GO:0005524">
    <property type="term" value="F:ATP binding"/>
    <property type="evidence" value="ECO:0007669"/>
    <property type="project" value="UniProtKB-KW"/>
</dbReference>
<keyword evidence="3" id="KW-0645">Protease</keyword>